<dbReference type="EMBL" id="JARIHO010000078">
    <property type="protein sequence ID" value="KAJ7310675.1"/>
    <property type="molecule type" value="Genomic_DNA"/>
</dbReference>
<feature type="non-terminal residue" evidence="1">
    <location>
        <position position="1"/>
    </location>
</feature>
<reference evidence="1" key="1">
    <citation type="submission" date="2023-03" db="EMBL/GenBank/DDBJ databases">
        <title>Massive genome expansion in bonnet fungi (Mycena s.s.) driven by repeated elements and novel gene families across ecological guilds.</title>
        <authorList>
            <consortium name="Lawrence Berkeley National Laboratory"/>
            <person name="Harder C.B."/>
            <person name="Miyauchi S."/>
            <person name="Viragh M."/>
            <person name="Kuo A."/>
            <person name="Thoen E."/>
            <person name="Andreopoulos B."/>
            <person name="Lu D."/>
            <person name="Skrede I."/>
            <person name="Drula E."/>
            <person name="Henrissat B."/>
            <person name="Morin E."/>
            <person name="Kohler A."/>
            <person name="Barry K."/>
            <person name="LaButti K."/>
            <person name="Morin E."/>
            <person name="Salamov A."/>
            <person name="Lipzen A."/>
            <person name="Mereny Z."/>
            <person name="Hegedus B."/>
            <person name="Baldrian P."/>
            <person name="Stursova M."/>
            <person name="Weitz H."/>
            <person name="Taylor A."/>
            <person name="Grigoriev I.V."/>
            <person name="Nagy L.G."/>
            <person name="Martin F."/>
            <person name="Kauserud H."/>
        </authorList>
    </citation>
    <scope>NUCLEOTIDE SEQUENCE</scope>
    <source>
        <strain evidence="1">CBHHK002</strain>
    </source>
</reference>
<protein>
    <submittedName>
        <fullName evidence="1">Uncharacterized protein</fullName>
    </submittedName>
</protein>
<comment type="caution">
    <text evidence="1">The sequence shown here is derived from an EMBL/GenBank/DDBJ whole genome shotgun (WGS) entry which is preliminary data.</text>
</comment>
<evidence type="ECO:0000313" key="2">
    <source>
        <dbReference type="Proteomes" id="UP001218218"/>
    </source>
</evidence>
<dbReference type="Proteomes" id="UP001218218">
    <property type="component" value="Unassembled WGS sequence"/>
</dbReference>
<name>A0AAD6Z6Z5_9AGAR</name>
<accession>A0AAD6Z6Z5</accession>
<feature type="non-terminal residue" evidence="1">
    <location>
        <position position="158"/>
    </location>
</feature>
<dbReference type="Gene3D" id="3.60.130.30">
    <property type="match status" value="1"/>
</dbReference>
<keyword evidence="2" id="KW-1185">Reference proteome</keyword>
<sequence length="158" mass="17574">CFPELKRPFSKSVFSCTAFNFGSNIWMFKHCDVCNLPFGMCVVQSLGNFDPQQGGHLVLWDLKLVIKPPAGALILLPSATIAHSNIPVDTGDECMSFTQFTMGGLFRHMDYGFRTQADFAAEDPMEYAKAMDACASRWAEGLAFYSTIEELCATLYEN</sequence>
<proteinExistence type="predicted"/>
<dbReference type="AlphaFoldDB" id="A0AAD6Z6Z5"/>
<evidence type="ECO:0000313" key="1">
    <source>
        <dbReference type="EMBL" id="KAJ7310675.1"/>
    </source>
</evidence>
<gene>
    <name evidence="1" type="ORF">DFH08DRAFT_626140</name>
</gene>
<organism evidence="1 2">
    <name type="scientific">Mycena albidolilacea</name>
    <dbReference type="NCBI Taxonomy" id="1033008"/>
    <lineage>
        <taxon>Eukaryota</taxon>
        <taxon>Fungi</taxon>
        <taxon>Dikarya</taxon>
        <taxon>Basidiomycota</taxon>
        <taxon>Agaricomycotina</taxon>
        <taxon>Agaricomycetes</taxon>
        <taxon>Agaricomycetidae</taxon>
        <taxon>Agaricales</taxon>
        <taxon>Marasmiineae</taxon>
        <taxon>Mycenaceae</taxon>
        <taxon>Mycena</taxon>
    </lineage>
</organism>